<keyword evidence="2" id="KW-1185">Reference proteome</keyword>
<organism evidence="1 2">
    <name type="scientific">Oesophagostomum dentatum</name>
    <name type="common">Nodular worm</name>
    <dbReference type="NCBI Taxonomy" id="61180"/>
    <lineage>
        <taxon>Eukaryota</taxon>
        <taxon>Metazoa</taxon>
        <taxon>Ecdysozoa</taxon>
        <taxon>Nematoda</taxon>
        <taxon>Chromadorea</taxon>
        <taxon>Rhabditida</taxon>
        <taxon>Rhabditina</taxon>
        <taxon>Rhabditomorpha</taxon>
        <taxon>Strongyloidea</taxon>
        <taxon>Strongylidae</taxon>
        <taxon>Oesophagostomum</taxon>
    </lineage>
</organism>
<dbReference type="EMBL" id="KN570481">
    <property type="protein sequence ID" value="KHJ84035.1"/>
    <property type="molecule type" value="Genomic_DNA"/>
</dbReference>
<sequence>LQTNSIEKNRSFVAGQPSQDLIRRCLIKLGRLILQNLPKKLRMCGLGHLAKNISAAVARTSKKVITCIVKLYAFLSRDNFTLCLYVQLVS</sequence>
<dbReference type="AlphaFoldDB" id="A0A0B1SLE2"/>
<name>A0A0B1SLE2_OESDE</name>
<dbReference type="Proteomes" id="UP000053660">
    <property type="component" value="Unassembled WGS sequence"/>
</dbReference>
<gene>
    <name evidence="1" type="ORF">OESDEN_16255</name>
</gene>
<reference evidence="1 2" key="1">
    <citation type="submission" date="2014-03" db="EMBL/GenBank/DDBJ databases">
        <title>Draft genome of the hookworm Oesophagostomum dentatum.</title>
        <authorList>
            <person name="Mitreva M."/>
        </authorList>
    </citation>
    <scope>NUCLEOTIDE SEQUENCE [LARGE SCALE GENOMIC DNA]</scope>
    <source>
        <strain evidence="1 2">OD-Hann</strain>
    </source>
</reference>
<feature type="non-terminal residue" evidence="1">
    <location>
        <position position="1"/>
    </location>
</feature>
<accession>A0A0B1SLE2</accession>
<evidence type="ECO:0000313" key="2">
    <source>
        <dbReference type="Proteomes" id="UP000053660"/>
    </source>
</evidence>
<evidence type="ECO:0000313" key="1">
    <source>
        <dbReference type="EMBL" id="KHJ84035.1"/>
    </source>
</evidence>
<protein>
    <submittedName>
        <fullName evidence="1">Uncharacterized protein</fullName>
    </submittedName>
</protein>
<proteinExistence type="predicted"/>